<name>A0A3F2RSX4_9STRA</name>
<evidence type="ECO:0008006" key="3">
    <source>
        <dbReference type="Google" id="ProtNLM"/>
    </source>
</evidence>
<evidence type="ECO:0000313" key="2">
    <source>
        <dbReference type="Proteomes" id="UP000277300"/>
    </source>
</evidence>
<evidence type="ECO:0000313" key="1">
    <source>
        <dbReference type="EMBL" id="RLN63543.1"/>
    </source>
</evidence>
<dbReference type="Gene3D" id="1.25.10.10">
    <property type="entry name" value="Leucine-rich Repeat Variant"/>
    <property type="match status" value="1"/>
</dbReference>
<dbReference type="Proteomes" id="UP000277300">
    <property type="component" value="Unassembled WGS sequence"/>
</dbReference>
<dbReference type="InterPro" id="IPR011989">
    <property type="entry name" value="ARM-like"/>
</dbReference>
<dbReference type="SUPFAM" id="SSF48371">
    <property type="entry name" value="ARM repeat"/>
    <property type="match status" value="1"/>
</dbReference>
<dbReference type="AlphaFoldDB" id="A0A3F2RSX4"/>
<dbReference type="EMBL" id="MBDO02000093">
    <property type="protein sequence ID" value="RLN63543.1"/>
    <property type="molecule type" value="Genomic_DNA"/>
</dbReference>
<gene>
    <name evidence="1" type="ORF">BBP00_00004068</name>
</gene>
<sequence>MKRFQAEFKMQETSCVLLTNLAHNCDFLCDSIAMRGGLGAIIAAMLNCPADENVQFYGSWAMVNLLSGTVRLKAFARREGVKEVAEAALACFPEHEGIQEKNLEILQLLA</sequence>
<comment type="caution">
    <text evidence="1">The sequence shown here is derived from an EMBL/GenBank/DDBJ whole genome shotgun (WGS) entry which is preliminary data.</text>
</comment>
<organism evidence="1 2">
    <name type="scientific">Phytophthora kernoviae</name>
    <dbReference type="NCBI Taxonomy" id="325452"/>
    <lineage>
        <taxon>Eukaryota</taxon>
        <taxon>Sar</taxon>
        <taxon>Stramenopiles</taxon>
        <taxon>Oomycota</taxon>
        <taxon>Peronosporomycetes</taxon>
        <taxon>Peronosporales</taxon>
        <taxon>Peronosporaceae</taxon>
        <taxon>Phytophthora</taxon>
    </lineage>
</organism>
<reference evidence="1 2" key="1">
    <citation type="submission" date="2018-07" db="EMBL/GenBank/DDBJ databases">
        <title>Genome sequencing of oomycete isolates from Chile give support for New Zealand origin for Phytophthora kernoviae and make available the first Nothophytophthora sp. genome.</title>
        <authorList>
            <person name="Studholme D.J."/>
            <person name="Sanfuentes E."/>
            <person name="Panda P."/>
            <person name="Hill R."/>
            <person name="Sambles C."/>
            <person name="Grant M."/>
            <person name="Williams N.M."/>
            <person name="Mcdougal R.L."/>
        </authorList>
    </citation>
    <scope>NUCLEOTIDE SEQUENCE [LARGE SCALE GENOMIC DNA]</scope>
    <source>
        <strain evidence="1">Chile6</strain>
    </source>
</reference>
<dbReference type="InterPro" id="IPR016024">
    <property type="entry name" value="ARM-type_fold"/>
</dbReference>
<accession>A0A3F2RSX4</accession>
<protein>
    <recommendedName>
        <fullName evidence="3">Ataxin-10 domain-containing protein</fullName>
    </recommendedName>
</protein>
<proteinExistence type="predicted"/>
<dbReference type="OrthoDB" id="73037at2759"/>